<evidence type="ECO:0000256" key="1">
    <source>
        <dbReference type="SAM" id="MobiDB-lite"/>
    </source>
</evidence>
<dbReference type="Proteomes" id="UP000001301">
    <property type="component" value="Chromosome"/>
</dbReference>
<feature type="compositionally biased region" description="Basic and acidic residues" evidence="1">
    <location>
        <begin position="45"/>
        <end position="54"/>
    </location>
</feature>
<protein>
    <submittedName>
        <fullName evidence="2">Uncharacterized protein</fullName>
    </submittedName>
</protein>
<evidence type="ECO:0000313" key="2">
    <source>
        <dbReference type="EMBL" id="AAT61163.1"/>
    </source>
</evidence>
<dbReference type="EMBL" id="AE017355">
    <property type="protein sequence ID" value="AAT61163.1"/>
    <property type="molecule type" value="Genomic_DNA"/>
</dbReference>
<feature type="region of interest" description="Disordered" evidence="1">
    <location>
        <begin position="45"/>
        <end position="64"/>
    </location>
</feature>
<name>Q6HAX8_BACHK</name>
<gene>
    <name evidence="2" type="ordered locus">BT9727_4989</name>
</gene>
<organism evidence="2 3">
    <name type="scientific">Bacillus thuringiensis subsp. konkukian (strain 97-27)</name>
    <dbReference type="NCBI Taxonomy" id="281309"/>
    <lineage>
        <taxon>Bacteria</taxon>
        <taxon>Bacillati</taxon>
        <taxon>Bacillota</taxon>
        <taxon>Bacilli</taxon>
        <taxon>Bacillales</taxon>
        <taxon>Bacillaceae</taxon>
        <taxon>Bacillus</taxon>
        <taxon>Bacillus cereus group</taxon>
    </lineage>
</organism>
<sequence length="64" mass="6988">MKPTVQPHRLRFFPTEGAFYLLVGKVLRRKGLGGGTRLIKAEAARPECEGEEVKPPSIQAAGAR</sequence>
<dbReference type="AlphaFoldDB" id="Q6HAX8"/>
<reference evidence="2 3" key="1">
    <citation type="journal article" date="2006" name="J. Bacteriol.">
        <title>Pathogenomic sequence analysis of Bacillus cereus and Bacillus thuringiensis isolates closely related to Bacillus anthracis.</title>
        <authorList>
            <person name="Han C.S."/>
            <person name="Xie G."/>
            <person name="Challacombe J.F."/>
            <person name="Altherr M.R."/>
            <person name="Bhotika S.S."/>
            <person name="Brown N."/>
            <person name="Bruce D."/>
            <person name="Campbell C.S."/>
            <person name="Campbell M.L."/>
            <person name="Chen J."/>
            <person name="Chertkov O."/>
            <person name="Cleland C."/>
            <person name="Dimitrijevic M."/>
            <person name="Doggett N.A."/>
            <person name="Fawcett J.J."/>
            <person name="Glavina T."/>
            <person name="Goodwin L.A."/>
            <person name="Green L.D."/>
            <person name="Hill K.K."/>
            <person name="Hitchcock P."/>
            <person name="Jackson P.J."/>
            <person name="Keim P."/>
            <person name="Kewalramani A.R."/>
            <person name="Longmire J."/>
            <person name="Lucas S."/>
            <person name="Malfatti S."/>
            <person name="McMurry K."/>
            <person name="Meincke L.J."/>
            <person name="Misra M."/>
            <person name="Moseman B.L."/>
            <person name="Mundt M."/>
            <person name="Munk A.C."/>
            <person name="Okinaka R.T."/>
            <person name="Parson-Quintana B."/>
            <person name="Reilly L.P."/>
            <person name="Richardson P."/>
            <person name="Robinson D.L."/>
            <person name="Rubin E."/>
            <person name="Saunders E."/>
            <person name="Tapia R."/>
            <person name="Tesmer J.G."/>
            <person name="Thayer N."/>
            <person name="Thompson L.S."/>
            <person name="Tice H."/>
            <person name="Ticknor L.O."/>
            <person name="Wills P.L."/>
            <person name="Brettin T.S."/>
            <person name="Gilna P."/>
        </authorList>
    </citation>
    <scope>NUCLEOTIDE SEQUENCE [LARGE SCALE GENOMIC DNA]</scope>
    <source>
        <strain evidence="2 3">97-27</strain>
    </source>
</reference>
<evidence type="ECO:0000313" key="3">
    <source>
        <dbReference type="Proteomes" id="UP000001301"/>
    </source>
</evidence>
<dbReference type="KEGG" id="btk:BT9727_4989"/>
<accession>Q6HAX8</accession>
<dbReference type="HOGENOM" id="CLU_206974_0_0_9"/>
<proteinExistence type="predicted"/>
<dbReference type="PATRIC" id="fig|281309.8.peg.5306"/>